<dbReference type="PANTHER" id="PTHR42964">
    <property type="entry name" value="ENOYL-COA HYDRATASE"/>
    <property type="match status" value="1"/>
</dbReference>
<comment type="caution">
    <text evidence="2">The sequence shown here is derived from an EMBL/GenBank/DDBJ whole genome shotgun (WGS) entry which is preliminary data.</text>
</comment>
<dbReference type="OrthoDB" id="9807606at2"/>
<comment type="similarity">
    <text evidence="1">Belongs to the enoyl-CoA hydratase/isomerase family.</text>
</comment>
<gene>
    <name evidence="2" type="ORF">DZC73_01600</name>
</gene>
<reference evidence="2 3" key="2">
    <citation type="submission" date="2018-12" db="EMBL/GenBank/DDBJ databases">
        <title>Rhizobacter gummiphilus sp. nov., a rubber-degrading bacterium isolated from the soil of a botanical garden in Japan.</title>
        <authorList>
            <person name="Shunsuke S.S."/>
        </authorList>
    </citation>
    <scope>NUCLEOTIDE SEQUENCE [LARGE SCALE GENOMIC DNA]</scope>
    <source>
        <strain evidence="2 3">S-16</strain>
    </source>
</reference>
<keyword evidence="3" id="KW-1185">Reference proteome</keyword>
<dbReference type="PANTHER" id="PTHR42964:SF1">
    <property type="entry name" value="POLYKETIDE BIOSYNTHESIS ENOYL-COA HYDRATASE PKSH-RELATED"/>
    <property type="match status" value="1"/>
</dbReference>
<organism evidence="2 3">
    <name type="scientific">Piscinibacter terrae</name>
    <dbReference type="NCBI Taxonomy" id="2496871"/>
    <lineage>
        <taxon>Bacteria</taxon>
        <taxon>Pseudomonadati</taxon>
        <taxon>Pseudomonadota</taxon>
        <taxon>Betaproteobacteria</taxon>
        <taxon>Burkholderiales</taxon>
        <taxon>Sphaerotilaceae</taxon>
        <taxon>Piscinibacter</taxon>
    </lineage>
</organism>
<evidence type="ECO:0000313" key="2">
    <source>
        <dbReference type="EMBL" id="RQP25789.1"/>
    </source>
</evidence>
<dbReference type="CDD" id="cd06558">
    <property type="entry name" value="crotonase-like"/>
    <property type="match status" value="1"/>
</dbReference>
<accession>A0A3N7JY95</accession>
<dbReference type="Gene3D" id="3.90.226.10">
    <property type="entry name" value="2-enoyl-CoA Hydratase, Chain A, domain 1"/>
    <property type="match status" value="1"/>
</dbReference>
<dbReference type="EMBL" id="QUSW01000001">
    <property type="protein sequence ID" value="RQP25789.1"/>
    <property type="molecule type" value="Genomic_DNA"/>
</dbReference>
<evidence type="ECO:0000256" key="1">
    <source>
        <dbReference type="ARBA" id="ARBA00005254"/>
    </source>
</evidence>
<dbReference type="AlphaFoldDB" id="A0A3N7JY95"/>
<dbReference type="InterPro" id="IPR051683">
    <property type="entry name" value="Enoyl-CoA_Hydratase/Isomerase"/>
</dbReference>
<proteinExistence type="inferred from homology"/>
<keyword evidence="2" id="KW-0413">Isomerase</keyword>
<protein>
    <submittedName>
        <fullName evidence="2">Enoyl-CoA hydratase/isomerase family protein</fullName>
    </submittedName>
</protein>
<reference evidence="2 3" key="1">
    <citation type="submission" date="2018-08" db="EMBL/GenBank/DDBJ databases">
        <authorList>
            <person name="Khan S.A."/>
            <person name="Jeon C.O."/>
            <person name="Chun B.H."/>
            <person name="Jeong S.E."/>
        </authorList>
    </citation>
    <scope>NUCLEOTIDE SEQUENCE [LARGE SCALE GENOMIC DNA]</scope>
    <source>
        <strain evidence="2 3">S-16</strain>
    </source>
</reference>
<dbReference type="SUPFAM" id="SSF52096">
    <property type="entry name" value="ClpP/crotonase"/>
    <property type="match status" value="1"/>
</dbReference>
<dbReference type="Proteomes" id="UP000267464">
    <property type="component" value="Unassembled WGS sequence"/>
</dbReference>
<evidence type="ECO:0000313" key="3">
    <source>
        <dbReference type="Proteomes" id="UP000267464"/>
    </source>
</evidence>
<dbReference type="GO" id="GO:0016853">
    <property type="term" value="F:isomerase activity"/>
    <property type="evidence" value="ECO:0007669"/>
    <property type="project" value="UniProtKB-KW"/>
</dbReference>
<dbReference type="RefSeq" id="WP_124538448.1">
    <property type="nucleotide sequence ID" value="NZ_QUSW01000001.1"/>
</dbReference>
<sequence length="260" mass="27252">MKLLREREGAVERWVMNNPAQRNALDDEVVEALHAACAEASRDASLRFIVLTGSGGSFCAGGNLGGFGSLIGQPLAAGETDPLIAMNMRFGDLLQALCALPQVLVATVDGPAMAGGFGLVCCADFVIASRGASFATPEVTLGIAPAQIAPVVWKRLGDRAARQLLLRAQRFDAVQAQAMGLVDEVADDLAAVTQSFIQSLSVAAPQAVAVTKRLLRELDQHATKDLRLDAAQAFAASLRGSEAPEGLAAFARKRAASWAR</sequence>
<dbReference type="InterPro" id="IPR029045">
    <property type="entry name" value="ClpP/crotonase-like_dom_sf"/>
</dbReference>
<name>A0A3N7JY95_9BURK</name>
<dbReference type="InterPro" id="IPR001753">
    <property type="entry name" value="Enoyl-CoA_hydra/iso"/>
</dbReference>
<dbReference type="Gene3D" id="1.10.12.10">
    <property type="entry name" value="Lyase 2-enoyl-coa Hydratase, Chain A, domain 2"/>
    <property type="match status" value="1"/>
</dbReference>
<dbReference type="Pfam" id="PF00378">
    <property type="entry name" value="ECH_1"/>
    <property type="match status" value="1"/>
</dbReference>
<dbReference type="InterPro" id="IPR014748">
    <property type="entry name" value="Enoyl-CoA_hydra_C"/>
</dbReference>